<keyword evidence="4 5" id="KW-0472">Membrane</keyword>
<accession>A0A2A4G437</accession>
<evidence type="ECO:0008006" key="8">
    <source>
        <dbReference type="Google" id="ProtNLM"/>
    </source>
</evidence>
<evidence type="ECO:0000256" key="5">
    <source>
        <dbReference type="SAM" id="Phobius"/>
    </source>
</evidence>
<evidence type="ECO:0000256" key="3">
    <source>
        <dbReference type="ARBA" id="ARBA00022989"/>
    </source>
</evidence>
<evidence type="ECO:0000313" key="7">
    <source>
        <dbReference type="Proteomes" id="UP000219559"/>
    </source>
</evidence>
<dbReference type="InterPro" id="IPR006603">
    <property type="entry name" value="PQ-loop_rpt"/>
</dbReference>
<evidence type="ECO:0000256" key="1">
    <source>
        <dbReference type="ARBA" id="ARBA00004141"/>
    </source>
</evidence>
<keyword evidence="3 5" id="KW-1133">Transmembrane helix</keyword>
<dbReference type="EMBL" id="NBWU01000007">
    <property type="protein sequence ID" value="PCE62726.1"/>
    <property type="molecule type" value="Genomic_DNA"/>
</dbReference>
<keyword evidence="7" id="KW-1185">Reference proteome</keyword>
<dbReference type="RefSeq" id="WP_097440835.1">
    <property type="nucleotide sequence ID" value="NZ_KZ300477.1"/>
</dbReference>
<feature type="transmembrane region" description="Helical" evidence="5">
    <location>
        <begin position="36"/>
        <end position="53"/>
    </location>
</feature>
<dbReference type="OrthoDB" id="122062at2"/>
<evidence type="ECO:0000256" key="2">
    <source>
        <dbReference type="ARBA" id="ARBA00022692"/>
    </source>
</evidence>
<comment type="subcellular location">
    <subcellularLocation>
        <location evidence="1">Membrane</location>
        <topology evidence="1">Multi-pass membrane protein</topology>
    </subcellularLocation>
</comment>
<dbReference type="NCBIfam" id="NF037968">
    <property type="entry name" value="SemiSWEET_2"/>
    <property type="match status" value="1"/>
</dbReference>
<reference evidence="6 7" key="1">
    <citation type="submission" date="2017-04" db="EMBL/GenBank/DDBJ databases">
        <title>A new member of the family Flavobacteriaceae isolated from ascidians.</title>
        <authorList>
            <person name="Chen L."/>
        </authorList>
    </citation>
    <scope>NUCLEOTIDE SEQUENCE [LARGE SCALE GENOMIC DNA]</scope>
    <source>
        <strain evidence="6 7">HQA918</strain>
    </source>
</reference>
<evidence type="ECO:0000256" key="4">
    <source>
        <dbReference type="ARBA" id="ARBA00023136"/>
    </source>
</evidence>
<comment type="caution">
    <text evidence="6">The sequence shown here is derived from an EMBL/GenBank/DDBJ whole genome shotgun (WGS) entry which is preliminary data.</text>
</comment>
<evidence type="ECO:0000313" key="6">
    <source>
        <dbReference type="EMBL" id="PCE62726.1"/>
    </source>
</evidence>
<dbReference type="Gene3D" id="1.20.1280.290">
    <property type="match status" value="1"/>
</dbReference>
<keyword evidence="2 5" id="KW-0812">Transmembrane</keyword>
<gene>
    <name evidence="6" type="ORF">B7P33_15655</name>
</gene>
<dbReference type="AlphaFoldDB" id="A0A2A4G437"/>
<protein>
    <recommendedName>
        <fullName evidence="8">Glutathione synthetase</fullName>
    </recommendedName>
</protein>
<dbReference type="GO" id="GO:0051119">
    <property type="term" value="F:sugar transmembrane transporter activity"/>
    <property type="evidence" value="ECO:0007669"/>
    <property type="project" value="InterPro"/>
</dbReference>
<dbReference type="GO" id="GO:0016020">
    <property type="term" value="C:membrane"/>
    <property type="evidence" value="ECO:0007669"/>
    <property type="project" value="UniProtKB-SubCell"/>
</dbReference>
<organism evidence="6 7">
    <name type="scientific">Sediminicola luteus</name>
    <dbReference type="NCBI Taxonomy" id="319238"/>
    <lineage>
        <taxon>Bacteria</taxon>
        <taxon>Pseudomonadati</taxon>
        <taxon>Bacteroidota</taxon>
        <taxon>Flavobacteriia</taxon>
        <taxon>Flavobacteriales</taxon>
        <taxon>Flavobacteriaceae</taxon>
        <taxon>Sediminicola</taxon>
    </lineage>
</organism>
<proteinExistence type="predicted"/>
<dbReference type="Proteomes" id="UP000219559">
    <property type="component" value="Unassembled WGS sequence"/>
</dbReference>
<dbReference type="InterPro" id="IPR047662">
    <property type="entry name" value="SemiSWEET"/>
</dbReference>
<name>A0A2A4G437_9FLAO</name>
<dbReference type="Pfam" id="PF04193">
    <property type="entry name" value="PQ-loop"/>
    <property type="match status" value="1"/>
</dbReference>
<sequence length="84" mass="9547">METIEIIGMIAATLTTSAFVPQVYKTFKERSAKDISLTMYLVFLTGTLLWLSYGLHHDSLPIVLANAVTALLIILMIWMKLRFR</sequence>
<feature type="transmembrane region" description="Helical" evidence="5">
    <location>
        <begin position="59"/>
        <end position="79"/>
    </location>
</feature>